<dbReference type="GO" id="GO:0005886">
    <property type="term" value="C:plasma membrane"/>
    <property type="evidence" value="ECO:0007669"/>
    <property type="project" value="UniProtKB-SubCell"/>
</dbReference>
<feature type="transmembrane region" description="Helical" evidence="7">
    <location>
        <begin position="215"/>
        <end position="237"/>
    </location>
</feature>
<dbReference type="OrthoDB" id="7374726at2"/>
<feature type="transmembrane region" description="Helical" evidence="7">
    <location>
        <begin position="399"/>
        <end position="423"/>
    </location>
</feature>
<evidence type="ECO:0000313" key="8">
    <source>
        <dbReference type="EMBL" id="ODR90603.1"/>
    </source>
</evidence>
<reference evidence="9" key="1">
    <citation type="submission" date="2016-05" db="EMBL/GenBank/DDBJ databases">
        <authorList>
            <person name="Li Y."/>
        </authorList>
    </citation>
    <scope>NUCLEOTIDE SEQUENCE [LARGE SCALE GENOMIC DNA]</scope>
    <source>
        <strain evidence="9">YIC4027</strain>
    </source>
</reference>
<feature type="transmembrane region" description="Helical" evidence="7">
    <location>
        <begin position="171"/>
        <end position="195"/>
    </location>
</feature>
<dbReference type="Pfam" id="PF06808">
    <property type="entry name" value="DctM"/>
    <property type="match status" value="1"/>
</dbReference>
<keyword evidence="7" id="KW-0813">Transport</keyword>
<dbReference type="Proteomes" id="UP000094342">
    <property type="component" value="Unassembled WGS sequence"/>
</dbReference>
<feature type="transmembrane region" description="Helical" evidence="7">
    <location>
        <begin position="243"/>
        <end position="262"/>
    </location>
</feature>
<dbReference type="InterPro" id="IPR010656">
    <property type="entry name" value="DctM"/>
</dbReference>
<dbReference type="RefSeq" id="WP_069459182.1">
    <property type="nucleotide sequence ID" value="NZ_CP034909.1"/>
</dbReference>
<feature type="transmembrane region" description="Helical" evidence="7">
    <location>
        <begin position="274"/>
        <end position="296"/>
    </location>
</feature>
<feature type="transmembrane region" description="Helical" evidence="7">
    <location>
        <begin position="316"/>
        <end position="345"/>
    </location>
</feature>
<keyword evidence="9" id="KW-1185">Reference proteome</keyword>
<comment type="subcellular location">
    <subcellularLocation>
        <location evidence="1 7">Cell inner membrane</location>
        <topology evidence="1 7">Multi-pass membrane protein</topology>
    </subcellularLocation>
</comment>
<gene>
    <name evidence="8" type="ORF">A8M32_14880</name>
</gene>
<comment type="caution">
    <text evidence="7">Lacks conserved residue(s) required for the propagation of feature annotation.</text>
</comment>
<keyword evidence="5 7" id="KW-1133">Transmembrane helix</keyword>
<keyword evidence="2" id="KW-1003">Cell membrane</keyword>
<dbReference type="NCBIfam" id="TIGR00786">
    <property type="entry name" value="dctM"/>
    <property type="match status" value="1"/>
</dbReference>
<evidence type="ECO:0000256" key="3">
    <source>
        <dbReference type="ARBA" id="ARBA00022519"/>
    </source>
</evidence>
<evidence type="ECO:0000256" key="2">
    <source>
        <dbReference type="ARBA" id="ARBA00022475"/>
    </source>
</evidence>
<dbReference type="STRING" id="1752398.A8M32_14880"/>
<feature type="transmembrane region" description="Helical" evidence="7">
    <location>
        <begin position="137"/>
        <end position="165"/>
    </location>
</feature>
<sequence length="431" mass="45072">MSVALSLCLLVILVLAAIGTPVAYSILVGSIVYLTVKGQDVAIAGEQMASGLYDSFVLLAVPLFIVAANIMNAGTISERLLKFCVATVGRFRGGLGHVNVVSSIIFSGMSGSAVADAAGVGRIVTEMMRKSGHYSRGYAAALTAASATIGPIIPPSIPMVLYALVSNTSVGYLFLGGVTPGLTMGAVLMGMNILYAHRRGIAADETVPLREVPRLTLQAFPVLLMPAILLYGIYGGIATPTEAAAIAAAYALLLATVFYRSLTLKAFYEVLVDSARPSASVGLVIGGALVLNYIVASENIGTTIAQSLAGINVSPLAFMLGINLLLLALGCVLDASTIILVIIPLFIPTCRELGIDLVYFGVVAVVNTMIGLVTPPYGILLFVINATTRIPLAEIIREIWAFVAALILALIMMILFPDIILWLPRLLGYAG</sequence>
<evidence type="ECO:0000256" key="7">
    <source>
        <dbReference type="RuleBase" id="RU369079"/>
    </source>
</evidence>
<name>A0A1E3VAH2_9HYPH</name>
<dbReference type="PIRSF" id="PIRSF006066">
    <property type="entry name" value="HI0050"/>
    <property type="match status" value="1"/>
</dbReference>
<keyword evidence="3 7" id="KW-0997">Cell inner membrane</keyword>
<evidence type="ECO:0000256" key="6">
    <source>
        <dbReference type="ARBA" id="ARBA00023136"/>
    </source>
</evidence>
<evidence type="ECO:0000256" key="5">
    <source>
        <dbReference type="ARBA" id="ARBA00022989"/>
    </source>
</evidence>
<comment type="function">
    <text evidence="7">Part of the tripartite ATP-independent periplasmic (TRAP) transport system.</text>
</comment>
<feature type="transmembrane region" description="Helical" evidence="7">
    <location>
        <begin position="357"/>
        <end position="379"/>
    </location>
</feature>
<evidence type="ECO:0000256" key="1">
    <source>
        <dbReference type="ARBA" id="ARBA00004429"/>
    </source>
</evidence>
<keyword evidence="4 7" id="KW-0812">Transmembrane</keyword>
<feature type="transmembrane region" description="Helical" evidence="7">
    <location>
        <begin position="49"/>
        <end position="71"/>
    </location>
</feature>
<dbReference type="PANTHER" id="PTHR33362">
    <property type="entry name" value="SIALIC ACID TRAP TRANSPORTER PERMEASE PROTEIN SIAT-RELATED"/>
    <property type="match status" value="1"/>
</dbReference>
<accession>A0A1E3VAH2</accession>
<dbReference type="GO" id="GO:0022857">
    <property type="term" value="F:transmembrane transporter activity"/>
    <property type="evidence" value="ECO:0007669"/>
    <property type="project" value="UniProtKB-UniRule"/>
</dbReference>
<comment type="similarity">
    <text evidence="7">Belongs to the TRAP transporter large permease family.</text>
</comment>
<comment type="caution">
    <text evidence="8">The sequence shown here is derived from an EMBL/GenBank/DDBJ whole genome shotgun (WGS) entry which is preliminary data.</text>
</comment>
<dbReference type="InterPro" id="IPR004681">
    <property type="entry name" value="TRAP_DctM"/>
</dbReference>
<keyword evidence="6 7" id="KW-0472">Membrane</keyword>
<proteinExistence type="inferred from homology"/>
<evidence type="ECO:0000313" key="9">
    <source>
        <dbReference type="Proteomes" id="UP000094342"/>
    </source>
</evidence>
<organism evidence="8 9">
    <name type="scientific">Sinorhizobium alkalisoli</name>
    <dbReference type="NCBI Taxonomy" id="1752398"/>
    <lineage>
        <taxon>Bacteria</taxon>
        <taxon>Pseudomonadati</taxon>
        <taxon>Pseudomonadota</taxon>
        <taxon>Alphaproteobacteria</taxon>
        <taxon>Hyphomicrobiales</taxon>
        <taxon>Rhizobiaceae</taxon>
        <taxon>Sinorhizobium/Ensifer group</taxon>
        <taxon>Sinorhizobium</taxon>
    </lineage>
</organism>
<protein>
    <recommendedName>
        <fullName evidence="7">TRAP transporter large permease protein</fullName>
    </recommendedName>
</protein>
<evidence type="ECO:0000256" key="4">
    <source>
        <dbReference type="ARBA" id="ARBA00022692"/>
    </source>
</evidence>
<dbReference type="EMBL" id="LYBW01000058">
    <property type="protein sequence ID" value="ODR90603.1"/>
    <property type="molecule type" value="Genomic_DNA"/>
</dbReference>
<comment type="subunit">
    <text evidence="7">The complex comprises the extracytoplasmic solute receptor protein and the two transmembrane proteins.</text>
</comment>
<dbReference type="AlphaFoldDB" id="A0A1E3VAH2"/>